<organism evidence="1 2">
    <name type="scientific">Nannocystis exedens</name>
    <dbReference type="NCBI Taxonomy" id="54"/>
    <lineage>
        <taxon>Bacteria</taxon>
        <taxon>Pseudomonadati</taxon>
        <taxon>Myxococcota</taxon>
        <taxon>Polyangia</taxon>
        <taxon>Nannocystales</taxon>
        <taxon>Nannocystaceae</taxon>
        <taxon>Nannocystis</taxon>
    </lineage>
</organism>
<dbReference type="STRING" id="54.SAMN02745121_08974"/>
<dbReference type="AlphaFoldDB" id="A0A1I2IXJ9"/>
<gene>
    <name evidence="1" type="ORF">SAMN02745121_08974</name>
</gene>
<evidence type="ECO:0000313" key="2">
    <source>
        <dbReference type="Proteomes" id="UP000199400"/>
    </source>
</evidence>
<name>A0A1I2IXJ9_9BACT</name>
<keyword evidence="2" id="KW-1185">Reference proteome</keyword>
<dbReference type="Proteomes" id="UP000199400">
    <property type="component" value="Unassembled WGS sequence"/>
</dbReference>
<proteinExistence type="predicted"/>
<sequence length="54" mass="5513">MPTDAVMTFTRKGGGVPTILPAAGETFGAGVNAQAVTRSGILMNNSEQWVFAGS</sequence>
<reference evidence="2" key="1">
    <citation type="submission" date="2016-10" db="EMBL/GenBank/DDBJ databases">
        <authorList>
            <person name="Varghese N."/>
            <person name="Submissions S."/>
        </authorList>
    </citation>
    <scope>NUCLEOTIDE SEQUENCE [LARGE SCALE GENOMIC DNA]</scope>
    <source>
        <strain evidence="2">ATCC 25963</strain>
    </source>
</reference>
<accession>A0A1I2IXJ9</accession>
<dbReference type="EMBL" id="FOMX01000085">
    <property type="protein sequence ID" value="SFF45737.1"/>
    <property type="molecule type" value="Genomic_DNA"/>
</dbReference>
<evidence type="ECO:0000313" key="1">
    <source>
        <dbReference type="EMBL" id="SFF45737.1"/>
    </source>
</evidence>
<protein>
    <submittedName>
        <fullName evidence="1">Uncharacterized protein</fullName>
    </submittedName>
</protein>